<name>A0A1M5PQ76_STRHI</name>
<sequence>MRNLGALERAVMDVLWARATPATVREVVTDLADRNPAYTTVMTVLDRLARKDFVRRERGEDGRTWRYVAAASRETFVAELMLQVLDLAGDRDAALVHFARSVAGTEADVLRDALTDDPDREPPDRR</sequence>
<dbReference type="SUPFAM" id="SSF46785">
    <property type="entry name" value="Winged helix' DNA-binding domain"/>
    <property type="match status" value="1"/>
</dbReference>
<evidence type="ECO:0000313" key="6">
    <source>
        <dbReference type="Proteomes" id="UP000184501"/>
    </source>
</evidence>
<keyword evidence="6" id="KW-1185">Reference proteome</keyword>
<dbReference type="InterPro" id="IPR005650">
    <property type="entry name" value="BlaI_family"/>
</dbReference>
<comment type="similarity">
    <text evidence="1">Belongs to the BlaI transcriptional regulatory family.</text>
</comment>
<protein>
    <submittedName>
        <fullName evidence="5">Predicted transcriptional regulator</fullName>
    </submittedName>
</protein>
<dbReference type="Gene3D" id="6.10.140.850">
    <property type="match status" value="1"/>
</dbReference>
<accession>A0A1M5PQ76</accession>
<evidence type="ECO:0000256" key="3">
    <source>
        <dbReference type="ARBA" id="ARBA00023125"/>
    </source>
</evidence>
<proteinExistence type="inferred from homology"/>
<evidence type="ECO:0000256" key="1">
    <source>
        <dbReference type="ARBA" id="ARBA00011046"/>
    </source>
</evidence>
<dbReference type="EMBL" id="FQVN01000019">
    <property type="protein sequence ID" value="SHH03689.1"/>
    <property type="molecule type" value="Genomic_DNA"/>
</dbReference>
<dbReference type="InterPro" id="IPR036388">
    <property type="entry name" value="WH-like_DNA-bd_sf"/>
</dbReference>
<organism evidence="5 6">
    <name type="scientific">Streptoalloteichus hindustanus</name>
    <dbReference type="NCBI Taxonomy" id="2017"/>
    <lineage>
        <taxon>Bacteria</taxon>
        <taxon>Bacillati</taxon>
        <taxon>Actinomycetota</taxon>
        <taxon>Actinomycetes</taxon>
        <taxon>Pseudonocardiales</taxon>
        <taxon>Pseudonocardiaceae</taxon>
        <taxon>Streptoalloteichus</taxon>
    </lineage>
</organism>
<dbReference type="InterPro" id="IPR036390">
    <property type="entry name" value="WH_DNA-bd_sf"/>
</dbReference>
<dbReference type="RefSeq" id="WP_073489965.1">
    <property type="nucleotide sequence ID" value="NZ_FQVN01000019.1"/>
</dbReference>
<keyword evidence="2" id="KW-0805">Transcription regulation</keyword>
<dbReference type="AlphaFoldDB" id="A0A1M5PQ76"/>
<dbReference type="Pfam" id="PF03965">
    <property type="entry name" value="Penicillinase_R"/>
    <property type="match status" value="1"/>
</dbReference>
<evidence type="ECO:0000256" key="4">
    <source>
        <dbReference type="ARBA" id="ARBA00023163"/>
    </source>
</evidence>
<gene>
    <name evidence="5" type="ORF">SAMN05444320_11924</name>
</gene>
<dbReference type="GO" id="GO:0045892">
    <property type="term" value="P:negative regulation of DNA-templated transcription"/>
    <property type="evidence" value="ECO:0007669"/>
    <property type="project" value="InterPro"/>
</dbReference>
<dbReference type="GO" id="GO:0003677">
    <property type="term" value="F:DNA binding"/>
    <property type="evidence" value="ECO:0007669"/>
    <property type="project" value="UniProtKB-KW"/>
</dbReference>
<dbReference type="Gene3D" id="1.10.10.10">
    <property type="entry name" value="Winged helix-like DNA-binding domain superfamily/Winged helix DNA-binding domain"/>
    <property type="match status" value="1"/>
</dbReference>
<keyword evidence="4" id="KW-0804">Transcription</keyword>
<dbReference type="Proteomes" id="UP000184501">
    <property type="component" value="Unassembled WGS sequence"/>
</dbReference>
<reference evidence="5 6" key="1">
    <citation type="submission" date="2016-11" db="EMBL/GenBank/DDBJ databases">
        <authorList>
            <person name="Jaros S."/>
            <person name="Januszkiewicz K."/>
            <person name="Wedrychowicz H."/>
        </authorList>
    </citation>
    <scope>NUCLEOTIDE SEQUENCE [LARGE SCALE GENOMIC DNA]</scope>
    <source>
        <strain evidence="5 6">DSM 44523</strain>
    </source>
</reference>
<evidence type="ECO:0000313" key="5">
    <source>
        <dbReference type="EMBL" id="SHH03689.1"/>
    </source>
</evidence>
<dbReference type="OrthoDB" id="9813987at2"/>
<dbReference type="STRING" id="2017.SAMN05444320_11924"/>
<keyword evidence="3" id="KW-0238">DNA-binding</keyword>
<evidence type="ECO:0000256" key="2">
    <source>
        <dbReference type="ARBA" id="ARBA00023015"/>
    </source>
</evidence>